<accession>A0ABS2WQG0</accession>
<dbReference type="SUPFAM" id="SSF46785">
    <property type="entry name" value="Winged helix' DNA-binding domain"/>
    <property type="match status" value="1"/>
</dbReference>
<evidence type="ECO:0000313" key="2">
    <source>
        <dbReference type="Proteomes" id="UP000703590"/>
    </source>
</evidence>
<sequence length="123" mass="13954">MKEVSTQLTAHNIKPTPARTAIFDVLQHALSPLNYDQITDQMPMRINKATFYRAISIFEKEGLVTKFESDDRKWYFELSPVNHAHFICETCHEVRCTNVPIPKASEGNAVKSVILKGTCKACQ</sequence>
<protein>
    <submittedName>
        <fullName evidence="1">Transcriptional repressor</fullName>
    </submittedName>
</protein>
<dbReference type="InterPro" id="IPR036388">
    <property type="entry name" value="WH-like_DNA-bd_sf"/>
</dbReference>
<organism evidence="1 2">
    <name type="scientific">Sulfurospirillum tamanense</name>
    <dbReference type="NCBI Taxonomy" id="2813362"/>
    <lineage>
        <taxon>Bacteria</taxon>
        <taxon>Pseudomonadati</taxon>
        <taxon>Campylobacterota</taxon>
        <taxon>Epsilonproteobacteria</taxon>
        <taxon>Campylobacterales</taxon>
        <taxon>Sulfurospirillaceae</taxon>
        <taxon>Sulfurospirillum</taxon>
    </lineage>
</organism>
<dbReference type="InterPro" id="IPR002481">
    <property type="entry name" value="FUR"/>
</dbReference>
<name>A0ABS2WQG0_9BACT</name>
<dbReference type="PANTHER" id="PTHR33202:SF7">
    <property type="entry name" value="FERRIC UPTAKE REGULATION PROTEIN"/>
    <property type="match status" value="1"/>
</dbReference>
<comment type="caution">
    <text evidence="1">The sequence shown here is derived from an EMBL/GenBank/DDBJ whole genome shotgun (WGS) entry which is preliminary data.</text>
</comment>
<dbReference type="PANTHER" id="PTHR33202">
    <property type="entry name" value="ZINC UPTAKE REGULATION PROTEIN"/>
    <property type="match status" value="1"/>
</dbReference>
<dbReference type="Proteomes" id="UP000703590">
    <property type="component" value="Unassembled WGS sequence"/>
</dbReference>
<dbReference type="Gene3D" id="1.10.10.10">
    <property type="entry name" value="Winged helix-like DNA-binding domain superfamily/Winged helix DNA-binding domain"/>
    <property type="match status" value="1"/>
</dbReference>
<reference evidence="1" key="1">
    <citation type="submission" date="2021-02" db="EMBL/GenBank/DDBJ databases">
        <title>Sulfurospirillum tamanensis sp. nov.</title>
        <authorList>
            <person name="Frolova A."/>
            <person name="Merkel A."/>
            <person name="Slobodkin A."/>
        </authorList>
    </citation>
    <scope>NUCLEOTIDE SEQUENCE</scope>
    <source>
        <strain evidence="1">T05b</strain>
    </source>
</reference>
<dbReference type="RefSeq" id="WP_205458482.1">
    <property type="nucleotide sequence ID" value="NZ_JAFHKK010000006.1"/>
</dbReference>
<gene>
    <name evidence="1" type="ORF">JWV37_03975</name>
</gene>
<reference evidence="1" key="2">
    <citation type="submission" date="2021-02" db="EMBL/GenBank/DDBJ databases">
        <authorList>
            <person name="Merkel A.Y."/>
        </authorList>
    </citation>
    <scope>NUCLEOTIDE SEQUENCE</scope>
    <source>
        <strain evidence="1">T05b</strain>
    </source>
</reference>
<dbReference type="Pfam" id="PF01475">
    <property type="entry name" value="FUR"/>
    <property type="match status" value="1"/>
</dbReference>
<proteinExistence type="predicted"/>
<keyword evidence="2" id="KW-1185">Reference proteome</keyword>
<dbReference type="InterPro" id="IPR036390">
    <property type="entry name" value="WH_DNA-bd_sf"/>
</dbReference>
<evidence type="ECO:0000313" key="1">
    <source>
        <dbReference type="EMBL" id="MBN2963931.1"/>
    </source>
</evidence>
<dbReference type="EMBL" id="JAFHKK010000006">
    <property type="protein sequence ID" value="MBN2963931.1"/>
    <property type="molecule type" value="Genomic_DNA"/>
</dbReference>